<dbReference type="PIRSF" id="PIRSF018579">
    <property type="entry name" value="Sbp"/>
    <property type="match status" value="1"/>
</dbReference>
<name>A0A9J6RD99_9BACI</name>
<proteinExistence type="inferred from homology"/>
<organism evidence="3 4">
    <name type="scientific">Natronobacillus azotifigens</name>
    <dbReference type="NCBI Taxonomy" id="472978"/>
    <lineage>
        <taxon>Bacteria</taxon>
        <taxon>Bacillati</taxon>
        <taxon>Bacillota</taxon>
        <taxon>Bacilli</taxon>
        <taxon>Bacillales</taxon>
        <taxon>Bacillaceae</taxon>
        <taxon>Natronobacillus</taxon>
    </lineage>
</organism>
<reference evidence="3" key="1">
    <citation type="submission" date="2022-11" db="EMBL/GenBank/DDBJ databases">
        <title>WGS of Natronobacillus azotifigens 24KS-1, an anaerobic diazotrophic haloalkaliphile from soda-rich habitats.</title>
        <authorList>
            <person name="Sorokin D.Y."/>
            <person name="Merkel A.Y."/>
        </authorList>
    </citation>
    <scope>NUCLEOTIDE SEQUENCE</scope>
    <source>
        <strain evidence="3">24KS-1</strain>
    </source>
</reference>
<keyword evidence="2" id="KW-1133">Transmembrane helix</keyword>
<keyword evidence="4" id="KW-1185">Reference proteome</keyword>
<sequence>MWLPVLFLVVGIALGFLTDFTIAEQYTKYLSIAILAAFDTLFGGIRAHFEKTFDQMIFISGFFFNITLAVILTFIGVQLGVDLYLAAVFALGLRVFQNIATIRRHIFQYRKQINQKKFPF</sequence>
<feature type="transmembrane region" description="Helical" evidence="2">
    <location>
        <begin position="83"/>
        <end position="102"/>
    </location>
</feature>
<dbReference type="Proteomes" id="UP001084197">
    <property type="component" value="Unassembled WGS sequence"/>
</dbReference>
<comment type="caution">
    <text evidence="3">The sequence shown here is derived from an EMBL/GenBank/DDBJ whole genome shotgun (WGS) entry which is preliminary data.</text>
</comment>
<evidence type="ECO:0000313" key="4">
    <source>
        <dbReference type="Proteomes" id="UP001084197"/>
    </source>
</evidence>
<protein>
    <submittedName>
        <fullName evidence="3">Small basic family protein</fullName>
    </submittedName>
</protein>
<comment type="subcellular location">
    <subcellularLocation>
        <location evidence="1">Cell membrane</location>
        <topology evidence="1">Multi-pass membrane protein</topology>
    </subcellularLocation>
</comment>
<dbReference type="EMBL" id="JAPRAT010000016">
    <property type="protein sequence ID" value="MCZ0703342.1"/>
    <property type="molecule type" value="Genomic_DNA"/>
</dbReference>
<evidence type="ECO:0000313" key="3">
    <source>
        <dbReference type="EMBL" id="MCZ0703342.1"/>
    </source>
</evidence>
<keyword evidence="1" id="KW-1003">Cell membrane</keyword>
<dbReference type="Pfam" id="PF06947">
    <property type="entry name" value="DUF1290"/>
    <property type="match status" value="1"/>
</dbReference>
<keyword evidence="1 2" id="KW-0812">Transmembrane</keyword>
<dbReference type="AlphaFoldDB" id="A0A9J6RD99"/>
<feature type="transmembrane region" description="Helical" evidence="2">
    <location>
        <begin position="29"/>
        <end position="49"/>
    </location>
</feature>
<feature type="transmembrane region" description="Helical" evidence="2">
    <location>
        <begin position="56"/>
        <end position="77"/>
    </location>
</feature>
<comment type="similarity">
    <text evidence="1">Belongs to the sbp family.</text>
</comment>
<keyword evidence="1 2" id="KW-0472">Membrane</keyword>
<dbReference type="InterPro" id="IPR009709">
    <property type="entry name" value="DUF1290"/>
</dbReference>
<evidence type="ECO:0000256" key="1">
    <source>
        <dbReference type="PIRNR" id="PIRNR018579"/>
    </source>
</evidence>
<evidence type="ECO:0000256" key="2">
    <source>
        <dbReference type="SAM" id="Phobius"/>
    </source>
</evidence>
<accession>A0A9J6RD99</accession>
<dbReference type="GO" id="GO:0005886">
    <property type="term" value="C:plasma membrane"/>
    <property type="evidence" value="ECO:0007669"/>
    <property type="project" value="UniProtKB-SubCell"/>
</dbReference>
<gene>
    <name evidence="3" type="ORF">OWO01_08955</name>
</gene>
<dbReference type="RefSeq" id="WP_268780114.1">
    <property type="nucleotide sequence ID" value="NZ_JAPRAT010000016.1"/>
</dbReference>